<reference evidence="1 2" key="1">
    <citation type="submission" date="2016-07" db="EMBL/GenBank/DDBJ databases">
        <title>Draft genome of Scalindua rubra, obtained from a brine-seawater interface in the Red Sea, sheds light on salt adaptation in anammox bacteria.</title>
        <authorList>
            <person name="Speth D.R."/>
            <person name="Lagkouvardos I."/>
            <person name="Wang Y."/>
            <person name="Qian P.-Y."/>
            <person name="Dutilh B.E."/>
            <person name="Jetten M.S."/>
        </authorList>
    </citation>
    <scope>NUCLEOTIDE SEQUENCE [LARGE SCALE GENOMIC DNA]</scope>
    <source>
        <strain evidence="1">BSI-1</strain>
    </source>
</reference>
<dbReference type="Proteomes" id="UP000094056">
    <property type="component" value="Unassembled WGS sequence"/>
</dbReference>
<comment type="caution">
    <text evidence="1">The sequence shown here is derived from an EMBL/GenBank/DDBJ whole genome shotgun (WGS) entry which is preliminary data.</text>
</comment>
<evidence type="ECO:0000313" key="2">
    <source>
        <dbReference type="Proteomes" id="UP000094056"/>
    </source>
</evidence>
<organism evidence="1 2">
    <name type="scientific">Candidatus Scalindua rubra</name>
    <dbReference type="NCBI Taxonomy" id="1872076"/>
    <lineage>
        <taxon>Bacteria</taxon>
        <taxon>Pseudomonadati</taxon>
        <taxon>Planctomycetota</taxon>
        <taxon>Candidatus Brocadiia</taxon>
        <taxon>Candidatus Brocadiales</taxon>
        <taxon>Candidatus Scalinduaceae</taxon>
        <taxon>Candidatus Scalindua</taxon>
    </lineage>
</organism>
<dbReference type="AlphaFoldDB" id="A0A1E3XAI3"/>
<dbReference type="EMBL" id="MAYW01000054">
    <property type="protein sequence ID" value="ODS32641.1"/>
    <property type="molecule type" value="Genomic_DNA"/>
</dbReference>
<accession>A0A1E3XAI3</accession>
<sequence length="426" mass="48232">MNNSIETFYSDLRKLKEGKLAIFLGAGSSYDYGIPTMEEMASMLVNELKKPEKKSFFDSDTINVLSAISGFSEAQKGSGNKSSAKELDWNVEDLLTRLHNILDAVGDKKTPFPAVTTTIGSVNFSKEQIQAAESKLIEFMVKCYQLDVTEKTSHGDGSIEYLANYFEFLGEFHNSIYIFTTNNDLCIEAAIMRLSQKQKSSKKKEFYLIDGFSHGILPTFSISNFSLDLPKSPNRVIVYLWKLHGSIDWRFTNPIQNSDTNKSDEKFEFSDESIICRYFKADCWGEFQKAGAISKNSSIDKSKIMIFPTPSKYSQTYSNPYMDLYQSFRRILETAELLLVVGTSFPDGHINSAIKSFVGRDNTLVYIADPMLKDEEVNNILGKCEAIQPVIQVGFKDLINNLYEIELAHEENVSEENNKNESMNNE</sequence>
<gene>
    <name evidence="1" type="ORF">SCARUB_02242</name>
</gene>
<proteinExistence type="predicted"/>
<name>A0A1E3XAI3_9BACT</name>
<protein>
    <submittedName>
        <fullName evidence="1">Uncharacterized protein</fullName>
    </submittedName>
</protein>
<dbReference type="Pfam" id="PF13289">
    <property type="entry name" value="SIR2_2"/>
    <property type="match status" value="1"/>
</dbReference>
<evidence type="ECO:0000313" key="1">
    <source>
        <dbReference type="EMBL" id="ODS32641.1"/>
    </source>
</evidence>